<organism evidence="1 2">
    <name type="scientific">Scytonema millei VB511283</name>
    <dbReference type="NCBI Taxonomy" id="1245923"/>
    <lineage>
        <taxon>Bacteria</taxon>
        <taxon>Bacillati</taxon>
        <taxon>Cyanobacteriota</taxon>
        <taxon>Cyanophyceae</taxon>
        <taxon>Nostocales</taxon>
        <taxon>Scytonemataceae</taxon>
        <taxon>Scytonema</taxon>
    </lineage>
</organism>
<name>A0A9X5I611_9CYAN</name>
<dbReference type="GO" id="GO:0032259">
    <property type="term" value="P:methylation"/>
    <property type="evidence" value="ECO:0007669"/>
    <property type="project" value="UniProtKB-KW"/>
</dbReference>
<dbReference type="OrthoDB" id="9791837at2"/>
<dbReference type="InterPro" id="IPR029063">
    <property type="entry name" value="SAM-dependent_MTases_sf"/>
</dbReference>
<proteinExistence type="predicted"/>
<dbReference type="GO" id="GO:0008168">
    <property type="term" value="F:methyltransferase activity"/>
    <property type="evidence" value="ECO:0007669"/>
    <property type="project" value="UniProtKB-KW"/>
</dbReference>
<dbReference type="RefSeq" id="WP_039717233.1">
    <property type="nucleotide sequence ID" value="NZ_JTJC03000004.1"/>
</dbReference>
<accession>A0A9X5I611</accession>
<evidence type="ECO:0000313" key="1">
    <source>
        <dbReference type="EMBL" id="NHC36032.1"/>
    </source>
</evidence>
<dbReference type="AlphaFoldDB" id="A0A9X5I611"/>
<dbReference type="CDD" id="cd02440">
    <property type="entry name" value="AdoMet_MTases"/>
    <property type="match status" value="1"/>
</dbReference>
<comment type="caution">
    <text evidence="1">The sequence shown here is derived from an EMBL/GenBank/DDBJ whole genome shotgun (WGS) entry which is preliminary data.</text>
</comment>
<keyword evidence="1" id="KW-0489">Methyltransferase</keyword>
<gene>
    <name evidence="1" type="ORF">QH73_0015485</name>
</gene>
<sequence>MNASPTTLIPSTTSVETEEISACPNCRSNQLNIWCRAYDRLHKSSQQEFIYSRCKECNLVFLSVRPVETEVYKFYPENYAPYQGTPNQQFQQITNLSNERSLSDRQKYHYVRKLLKTSFNTAKASLKSLPFKKFTIEIQEFYQPIGEAAKLLDFGCGSAQFLNEARKQGWNTLGMDFSEQAVEQASRNGHTVFLVSPTVWNEIEDESLDFVRMNHVLEHLYHPKQVLTAIRQKMKPGAVLHIAVPNPHGISSQVFRSQWWGLECPRHIMLYSPPVLKDFLIQLGFSNFKVFHESITKDFARSLGYFLYDRGRISANEVETMMQHKFLSAQLYLPMKIAAICKAADRFHIFAKK</sequence>
<protein>
    <submittedName>
        <fullName evidence="1">Class I SAM-dependent methyltransferase</fullName>
    </submittedName>
</protein>
<dbReference type="Pfam" id="PF13489">
    <property type="entry name" value="Methyltransf_23"/>
    <property type="match status" value="1"/>
</dbReference>
<evidence type="ECO:0000313" key="2">
    <source>
        <dbReference type="Proteomes" id="UP000031532"/>
    </source>
</evidence>
<dbReference type="EMBL" id="JTJC03000004">
    <property type="protein sequence ID" value="NHC36032.1"/>
    <property type="molecule type" value="Genomic_DNA"/>
</dbReference>
<reference evidence="1 2" key="1">
    <citation type="journal article" date="2015" name="Genome Announc.">
        <title>Draft Genome Sequence of the Terrestrial Cyanobacterium Scytonema millei VB511283, Isolated from Eastern India.</title>
        <authorList>
            <person name="Sen D."/>
            <person name="Chandrababunaidu M.M."/>
            <person name="Singh D."/>
            <person name="Sanghi N."/>
            <person name="Ghorai A."/>
            <person name="Mishra G.P."/>
            <person name="Madduluri M."/>
            <person name="Adhikary S.P."/>
            <person name="Tripathy S."/>
        </authorList>
    </citation>
    <scope>NUCLEOTIDE SEQUENCE [LARGE SCALE GENOMIC DNA]</scope>
    <source>
        <strain evidence="1 2">VB511283</strain>
    </source>
</reference>
<keyword evidence="2" id="KW-1185">Reference proteome</keyword>
<dbReference type="PANTHER" id="PTHR43861">
    <property type="entry name" value="TRANS-ACONITATE 2-METHYLTRANSFERASE-RELATED"/>
    <property type="match status" value="1"/>
</dbReference>
<dbReference type="Proteomes" id="UP000031532">
    <property type="component" value="Unassembled WGS sequence"/>
</dbReference>
<keyword evidence="1" id="KW-0808">Transferase</keyword>
<dbReference type="SUPFAM" id="SSF53335">
    <property type="entry name" value="S-adenosyl-L-methionine-dependent methyltransferases"/>
    <property type="match status" value="1"/>
</dbReference>
<dbReference type="Gene3D" id="3.40.50.150">
    <property type="entry name" value="Vaccinia Virus protein VP39"/>
    <property type="match status" value="1"/>
</dbReference>